<dbReference type="InterPro" id="IPR002893">
    <property type="entry name" value="Znf_MYND"/>
</dbReference>
<evidence type="ECO:0000313" key="21">
    <source>
        <dbReference type="Proteomes" id="UP000256970"/>
    </source>
</evidence>
<dbReference type="Proteomes" id="UP000256970">
    <property type="component" value="Unassembled WGS sequence"/>
</dbReference>
<feature type="region of interest" description="Disordered" evidence="18">
    <location>
        <begin position="71"/>
        <end position="90"/>
    </location>
</feature>
<keyword evidence="12" id="KW-1133">Transmembrane helix</keyword>
<evidence type="ECO:0000256" key="13">
    <source>
        <dbReference type="ARBA" id="ARBA00023136"/>
    </source>
</evidence>
<dbReference type="EC" id="2.7.1.182" evidence="15"/>
<dbReference type="AlphaFoldDB" id="A0A383VPY6"/>
<comment type="similarity">
    <text evidence="2">Belongs to the polyprenol kinase family.</text>
</comment>
<evidence type="ECO:0000256" key="15">
    <source>
        <dbReference type="ARBA" id="ARBA00039024"/>
    </source>
</evidence>
<keyword evidence="7" id="KW-0479">Metal-binding</keyword>
<dbReference type="SUPFAM" id="SSF144232">
    <property type="entry name" value="HIT/MYND zinc finger-like"/>
    <property type="match status" value="1"/>
</dbReference>
<evidence type="ECO:0000256" key="11">
    <source>
        <dbReference type="ARBA" id="ARBA00022946"/>
    </source>
</evidence>
<evidence type="ECO:0000256" key="1">
    <source>
        <dbReference type="ARBA" id="ARBA00004508"/>
    </source>
</evidence>
<evidence type="ECO:0000256" key="8">
    <source>
        <dbReference type="ARBA" id="ARBA00022771"/>
    </source>
</evidence>
<keyword evidence="3" id="KW-0150">Chloroplast</keyword>
<dbReference type="GO" id="GO:0008270">
    <property type="term" value="F:zinc ion binding"/>
    <property type="evidence" value="ECO:0007669"/>
    <property type="project" value="UniProtKB-KW"/>
</dbReference>
<dbReference type="GO" id="GO:0009507">
    <property type="term" value="C:chloroplast"/>
    <property type="evidence" value="ECO:0007669"/>
    <property type="project" value="UniProtKB-SubCell"/>
</dbReference>
<comment type="subcellular location">
    <subcellularLocation>
        <location evidence="1">Plastid</location>
        <location evidence="1">Chloroplast membrane</location>
        <topology evidence="1">Multi-pass membrane protein</topology>
    </subcellularLocation>
</comment>
<keyword evidence="10" id="KW-0862">Zinc</keyword>
<evidence type="ECO:0000256" key="2">
    <source>
        <dbReference type="ARBA" id="ARBA00010794"/>
    </source>
</evidence>
<dbReference type="Pfam" id="PF01753">
    <property type="entry name" value="zf-MYND"/>
    <property type="match status" value="1"/>
</dbReference>
<gene>
    <name evidence="20" type="ORF">BQ4739_LOCUS7959</name>
</gene>
<reference evidence="20 21" key="1">
    <citation type="submission" date="2016-10" db="EMBL/GenBank/DDBJ databases">
        <authorList>
            <person name="Cai Z."/>
        </authorList>
    </citation>
    <scope>NUCLEOTIDE SEQUENCE [LARGE SCALE GENOMIC DNA]</scope>
</reference>
<sequence>MRVLSAGVCSRAAAAAGSARSSDAAASLLSLLPHELTTALPAEALLGTTMQVATAAIAVLQSSKLPMAMQSSAASSSSSSSSSSSNAADPDPVGQQYIPFAVSLLLTALKCASALRGVCPKGALDVAASIGRHRIECCVSAEHTAWLQQQAAATPAAELQRLLSEIDAAALRSLLLRLTTAAAMTPNGAAPANVGRAGAVDVAAASDSELQELLQKSHVGDLRTLVIWSQQLQAGNGAANEEMLQTGRRIGHWRAAAAAIAAGPPVTFRPGGLDSSSSSSSSTMWYTAQMGLSMTPWLTVAARSMWLVGQLLSELLLASSSSSRSASLACPATEEEMDESFFAMLLEMAYTCVEWLGWQLCHMQLPGDQAPTLASSSSSSSLADVAASMPLLTQLLQQHAQLQAGMYAAVQRCAAGPSSTQRHGSSDATACLQRVWGEQLLAQLRAVGAAVAAALPVGWACNNAACTNLGKLSELQLVSGRGKVCSGCRQVRVCSAECQKQHWKAGHRLVCKNLAAVASAGKGNSTAASSSSAAATSSSGSANACSRGTGSAGAAAAAAGLELPCSAVAAAALPVRQLKALLAALGVAGLAGAVEKSDLVGLLVGHLSLS</sequence>
<dbReference type="PROSITE" id="PS50865">
    <property type="entry name" value="ZF_MYND_2"/>
    <property type="match status" value="1"/>
</dbReference>
<dbReference type="GO" id="GO:0016020">
    <property type="term" value="C:membrane"/>
    <property type="evidence" value="ECO:0007669"/>
    <property type="project" value="UniProtKB-SubCell"/>
</dbReference>
<organism evidence="20 21">
    <name type="scientific">Tetradesmus obliquus</name>
    <name type="common">Green alga</name>
    <name type="synonym">Acutodesmus obliquus</name>
    <dbReference type="NCBI Taxonomy" id="3088"/>
    <lineage>
        <taxon>Eukaryota</taxon>
        <taxon>Viridiplantae</taxon>
        <taxon>Chlorophyta</taxon>
        <taxon>core chlorophytes</taxon>
        <taxon>Chlorophyceae</taxon>
        <taxon>CS clade</taxon>
        <taxon>Sphaeropleales</taxon>
        <taxon>Scenedesmaceae</taxon>
        <taxon>Tetradesmus</taxon>
    </lineage>
</organism>
<evidence type="ECO:0000256" key="12">
    <source>
        <dbReference type="ARBA" id="ARBA00022989"/>
    </source>
</evidence>
<comment type="catalytic activity">
    <reaction evidence="16">
        <text>phytol + CTP = phytyl phosphate + CDP + H(+)</text>
        <dbReference type="Rhea" id="RHEA:38055"/>
        <dbReference type="ChEBI" id="CHEBI:15378"/>
        <dbReference type="ChEBI" id="CHEBI:17327"/>
        <dbReference type="ChEBI" id="CHEBI:37563"/>
        <dbReference type="ChEBI" id="CHEBI:58069"/>
        <dbReference type="ChEBI" id="CHEBI:75483"/>
        <dbReference type="EC" id="2.7.1.182"/>
    </reaction>
</comment>
<evidence type="ECO:0000256" key="4">
    <source>
        <dbReference type="ARBA" id="ARBA00022640"/>
    </source>
</evidence>
<dbReference type="Gene3D" id="6.10.140.2220">
    <property type="match status" value="1"/>
</dbReference>
<dbReference type="PANTHER" id="PTHR32523">
    <property type="entry name" value="PHYTOL KINASE 1, CHLOROPLASTIC"/>
    <property type="match status" value="1"/>
</dbReference>
<accession>A0A383VPY6</accession>
<protein>
    <recommendedName>
        <fullName evidence="15">phytol kinase</fullName>
        <ecNumber evidence="15">2.7.1.182</ecNumber>
    </recommendedName>
</protein>
<dbReference type="GO" id="GO:0010276">
    <property type="term" value="F:phytol kinase activity"/>
    <property type="evidence" value="ECO:0007669"/>
    <property type="project" value="UniProtKB-EC"/>
</dbReference>
<evidence type="ECO:0000256" key="6">
    <source>
        <dbReference type="ARBA" id="ARBA00022692"/>
    </source>
</evidence>
<evidence type="ECO:0000256" key="17">
    <source>
        <dbReference type="PROSITE-ProRule" id="PRU00134"/>
    </source>
</evidence>
<evidence type="ECO:0000259" key="19">
    <source>
        <dbReference type="PROSITE" id="PS50865"/>
    </source>
</evidence>
<dbReference type="STRING" id="3088.A0A383VPY6"/>
<evidence type="ECO:0000256" key="10">
    <source>
        <dbReference type="ARBA" id="ARBA00022833"/>
    </source>
</evidence>
<keyword evidence="9" id="KW-0418">Kinase</keyword>
<keyword evidence="5" id="KW-0808">Transferase</keyword>
<feature type="compositionally biased region" description="Low complexity" evidence="18">
    <location>
        <begin position="71"/>
        <end position="88"/>
    </location>
</feature>
<evidence type="ECO:0000256" key="18">
    <source>
        <dbReference type="SAM" id="MobiDB-lite"/>
    </source>
</evidence>
<evidence type="ECO:0000256" key="5">
    <source>
        <dbReference type="ARBA" id="ARBA00022679"/>
    </source>
</evidence>
<evidence type="ECO:0000256" key="14">
    <source>
        <dbReference type="ARBA" id="ARBA00024015"/>
    </source>
</evidence>
<dbReference type="InterPro" id="IPR039606">
    <property type="entry name" value="Phytol/farnesol_kinase"/>
</dbReference>
<comment type="pathway">
    <text evidence="14">Cofactor biosynthesis; tocopherol biosynthesis.</text>
</comment>
<evidence type="ECO:0000256" key="16">
    <source>
        <dbReference type="ARBA" id="ARBA00048889"/>
    </source>
</evidence>
<keyword evidence="11" id="KW-0809">Transit peptide</keyword>
<proteinExistence type="inferred from homology"/>
<dbReference type="EMBL" id="FNXT01000804">
    <property type="protein sequence ID" value="SZX67575.1"/>
    <property type="molecule type" value="Genomic_DNA"/>
</dbReference>
<feature type="domain" description="MYND-type" evidence="19">
    <location>
        <begin position="466"/>
        <end position="511"/>
    </location>
</feature>
<keyword evidence="21" id="KW-1185">Reference proteome</keyword>
<evidence type="ECO:0000313" key="20">
    <source>
        <dbReference type="EMBL" id="SZX67575.1"/>
    </source>
</evidence>
<evidence type="ECO:0000256" key="9">
    <source>
        <dbReference type="ARBA" id="ARBA00022777"/>
    </source>
</evidence>
<keyword evidence="4" id="KW-0934">Plastid</keyword>
<evidence type="ECO:0000256" key="7">
    <source>
        <dbReference type="ARBA" id="ARBA00022723"/>
    </source>
</evidence>
<dbReference type="PANTHER" id="PTHR32523:SF8">
    <property type="entry name" value="DOLICHOL KINASE"/>
    <property type="match status" value="1"/>
</dbReference>
<name>A0A383VPY6_TETOB</name>
<keyword evidence="6" id="KW-0812">Transmembrane</keyword>
<evidence type="ECO:0000256" key="3">
    <source>
        <dbReference type="ARBA" id="ARBA00022528"/>
    </source>
</evidence>
<keyword evidence="13" id="KW-0472">Membrane</keyword>
<keyword evidence="8 17" id="KW-0863">Zinc-finger</keyword>